<dbReference type="SUPFAM" id="SSF53822">
    <property type="entry name" value="Periplasmic binding protein-like I"/>
    <property type="match status" value="1"/>
</dbReference>
<dbReference type="PANTHER" id="PTHR30483">
    <property type="entry name" value="LEUCINE-SPECIFIC-BINDING PROTEIN"/>
    <property type="match status" value="1"/>
</dbReference>
<dbReference type="RefSeq" id="WP_254269131.1">
    <property type="nucleotide sequence ID" value="NZ_CP100400.1"/>
</dbReference>
<reference evidence="3 4" key="1">
    <citation type="journal article" date="2019" name="Int. J. Syst. Evol. Microbiol.">
        <title>The Global Catalogue of Microorganisms (GCM) 10K type strain sequencing project: providing services to taxonomists for standard genome sequencing and annotation.</title>
        <authorList>
            <consortium name="The Broad Institute Genomics Platform"/>
            <consortium name="The Broad Institute Genome Sequencing Center for Infectious Disease"/>
            <person name="Wu L."/>
            <person name="Ma J."/>
        </authorList>
    </citation>
    <scope>NUCLEOTIDE SEQUENCE [LARGE SCALE GENOMIC DNA]</scope>
    <source>
        <strain evidence="3 4">XZYJ18</strain>
    </source>
</reference>
<evidence type="ECO:0000313" key="4">
    <source>
        <dbReference type="Proteomes" id="UP001595945"/>
    </source>
</evidence>
<keyword evidence="1" id="KW-0732">Signal</keyword>
<dbReference type="GeneID" id="73044117"/>
<gene>
    <name evidence="3" type="ORF">ACFO9K_12985</name>
</gene>
<dbReference type="PROSITE" id="PS51318">
    <property type="entry name" value="TAT"/>
    <property type="match status" value="1"/>
</dbReference>
<comment type="caution">
    <text evidence="3">The sequence shown here is derived from an EMBL/GenBank/DDBJ whole genome shotgun (WGS) entry which is preliminary data.</text>
</comment>
<dbReference type="AlphaFoldDB" id="A0ABD5Q375"/>
<proteinExistence type="predicted"/>
<dbReference type="InterPro" id="IPR051010">
    <property type="entry name" value="BCAA_transport"/>
</dbReference>
<feature type="domain" description="Leucine-binding protein" evidence="2">
    <location>
        <begin position="46"/>
        <end position="360"/>
    </location>
</feature>
<dbReference type="CDD" id="cd06346">
    <property type="entry name" value="PBP1_ABC_ligand_binding-like"/>
    <property type="match status" value="1"/>
</dbReference>
<dbReference type="InterPro" id="IPR028082">
    <property type="entry name" value="Peripla_BP_I"/>
</dbReference>
<dbReference type="PROSITE" id="PS51257">
    <property type="entry name" value="PROKAR_LIPOPROTEIN"/>
    <property type="match status" value="1"/>
</dbReference>
<dbReference type="InterPro" id="IPR028081">
    <property type="entry name" value="Leu-bd"/>
</dbReference>
<dbReference type="Gene3D" id="3.40.50.2300">
    <property type="match status" value="2"/>
</dbReference>
<organism evidence="3 4">
    <name type="scientific">Halorussus aquaticus</name>
    <dbReference type="NCBI Taxonomy" id="2953748"/>
    <lineage>
        <taxon>Archaea</taxon>
        <taxon>Methanobacteriati</taxon>
        <taxon>Methanobacteriota</taxon>
        <taxon>Stenosarchaea group</taxon>
        <taxon>Halobacteria</taxon>
        <taxon>Halobacteriales</taxon>
        <taxon>Haladaptataceae</taxon>
        <taxon>Halorussus</taxon>
    </lineage>
</organism>
<sequence length="427" mass="44973">MTDTEKSRRTYLKTTAALGAAGVTGLSGCIGSISGGGGGGDGGAGPIHMGSILPITGSLSAYGGGMQQAVNLAKKHINDAGGPLGRTVKVHNKDSETKPSKAQQKYKSLVNENNIVGFVGAASSGVSVPLAKNVASDQVMQVSNASTTPALAEIGYNDDESLKYFGRTAPNDGQQGIVMGRIMNEDKFIGADKAAFLHVANAYGKGLAQKAKKAFDGETTAVVPYDKKSSDYTSTLDKLFEDDPDAIGFVGYPGNGKTILKQWDNGGYGGEWVLSEGLNDEGFFNSLKSITDGMYLASPSPDSAKKSTKAFNEGMGDKSGTLFAAHAYDGLFLQALAMHKAGKASGKAIAKNIRAMSREGTKVYAGQFQKAKDLLDDGEDINYQGASSPVDMNKSLEPLNKFAIMQIQQGKRKQLDTIERSWFEGKL</sequence>
<accession>A0ABD5Q375</accession>
<dbReference type="Proteomes" id="UP001595945">
    <property type="component" value="Unassembled WGS sequence"/>
</dbReference>
<dbReference type="EMBL" id="JBHSHT010000002">
    <property type="protein sequence ID" value="MFC4825172.1"/>
    <property type="molecule type" value="Genomic_DNA"/>
</dbReference>
<evidence type="ECO:0000256" key="1">
    <source>
        <dbReference type="ARBA" id="ARBA00022729"/>
    </source>
</evidence>
<keyword evidence="4" id="KW-1185">Reference proteome</keyword>
<dbReference type="Pfam" id="PF13458">
    <property type="entry name" value="Peripla_BP_6"/>
    <property type="match status" value="1"/>
</dbReference>
<evidence type="ECO:0000259" key="2">
    <source>
        <dbReference type="Pfam" id="PF13458"/>
    </source>
</evidence>
<protein>
    <submittedName>
        <fullName evidence="3">ABC transporter substrate-binding protein</fullName>
    </submittedName>
</protein>
<dbReference type="InterPro" id="IPR006311">
    <property type="entry name" value="TAT_signal"/>
</dbReference>
<name>A0ABD5Q375_9EURY</name>
<dbReference type="PANTHER" id="PTHR30483:SF6">
    <property type="entry name" value="PERIPLASMIC BINDING PROTEIN OF ABC TRANSPORTER FOR NATURAL AMINO ACIDS"/>
    <property type="match status" value="1"/>
</dbReference>
<evidence type="ECO:0000313" key="3">
    <source>
        <dbReference type="EMBL" id="MFC4825172.1"/>
    </source>
</evidence>